<sequence length="133" mass="15290">MIKAFAFTGRETEEDDDDDNFNDCQITYRYYVIYKLRQLKFLDSRAVTSAERAEARRVGAFMRVARPPLHVGGSVPWADGGSDSEADAYRYTPVPPIPTHGIGRQRMTVYGMLKYKYTGKHSEGNRFIRKEEL</sequence>
<evidence type="ECO:0000313" key="1">
    <source>
        <dbReference type="EMBL" id="KAH7949299.1"/>
    </source>
</evidence>
<dbReference type="Proteomes" id="UP000821865">
    <property type="component" value="Chromosome 5"/>
</dbReference>
<keyword evidence="2" id="KW-1185">Reference proteome</keyword>
<name>A0ACB8CQ83_DERSI</name>
<evidence type="ECO:0000313" key="2">
    <source>
        <dbReference type="Proteomes" id="UP000821865"/>
    </source>
</evidence>
<reference evidence="1" key="1">
    <citation type="submission" date="2020-05" db="EMBL/GenBank/DDBJ databases">
        <title>Large-scale comparative analyses of tick genomes elucidate their genetic diversity and vector capacities.</title>
        <authorList>
            <person name="Jia N."/>
            <person name="Wang J."/>
            <person name="Shi W."/>
            <person name="Du L."/>
            <person name="Sun Y."/>
            <person name="Zhan W."/>
            <person name="Jiang J."/>
            <person name="Wang Q."/>
            <person name="Zhang B."/>
            <person name="Ji P."/>
            <person name="Sakyi L.B."/>
            <person name="Cui X."/>
            <person name="Yuan T."/>
            <person name="Jiang B."/>
            <person name="Yang W."/>
            <person name="Lam T.T.-Y."/>
            <person name="Chang Q."/>
            <person name="Ding S."/>
            <person name="Wang X."/>
            <person name="Zhu J."/>
            <person name="Ruan X."/>
            <person name="Zhao L."/>
            <person name="Wei J."/>
            <person name="Que T."/>
            <person name="Du C."/>
            <person name="Cheng J."/>
            <person name="Dai P."/>
            <person name="Han X."/>
            <person name="Huang E."/>
            <person name="Gao Y."/>
            <person name="Liu J."/>
            <person name="Shao H."/>
            <person name="Ye R."/>
            <person name="Li L."/>
            <person name="Wei W."/>
            <person name="Wang X."/>
            <person name="Wang C."/>
            <person name="Yang T."/>
            <person name="Huo Q."/>
            <person name="Li W."/>
            <person name="Guo W."/>
            <person name="Chen H."/>
            <person name="Zhou L."/>
            <person name="Ni X."/>
            <person name="Tian J."/>
            <person name="Zhou Y."/>
            <person name="Sheng Y."/>
            <person name="Liu T."/>
            <person name="Pan Y."/>
            <person name="Xia L."/>
            <person name="Li J."/>
            <person name="Zhao F."/>
            <person name="Cao W."/>
        </authorList>
    </citation>
    <scope>NUCLEOTIDE SEQUENCE</scope>
    <source>
        <strain evidence="1">Dsil-2018</strain>
    </source>
</reference>
<accession>A0ACB8CQ83</accession>
<comment type="caution">
    <text evidence="1">The sequence shown here is derived from an EMBL/GenBank/DDBJ whole genome shotgun (WGS) entry which is preliminary data.</text>
</comment>
<gene>
    <name evidence="1" type="ORF">HPB49_007458</name>
</gene>
<organism evidence="1 2">
    <name type="scientific">Dermacentor silvarum</name>
    <name type="common">Tick</name>
    <dbReference type="NCBI Taxonomy" id="543639"/>
    <lineage>
        <taxon>Eukaryota</taxon>
        <taxon>Metazoa</taxon>
        <taxon>Ecdysozoa</taxon>
        <taxon>Arthropoda</taxon>
        <taxon>Chelicerata</taxon>
        <taxon>Arachnida</taxon>
        <taxon>Acari</taxon>
        <taxon>Parasitiformes</taxon>
        <taxon>Ixodida</taxon>
        <taxon>Ixodoidea</taxon>
        <taxon>Ixodidae</taxon>
        <taxon>Rhipicephalinae</taxon>
        <taxon>Dermacentor</taxon>
    </lineage>
</organism>
<proteinExistence type="predicted"/>
<dbReference type="EMBL" id="CM023474">
    <property type="protein sequence ID" value="KAH7949299.1"/>
    <property type="molecule type" value="Genomic_DNA"/>
</dbReference>
<protein>
    <submittedName>
        <fullName evidence="1">Uncharacterized protein</fullName>
    </submittedName>
</protein>